<dbReference type="Proteomes" id="UP001271007">
    <property type="component" value="Unassembled WGS sequence"/>
</dbReference>
<organism evidence="1 2">
    <name type="scientific">Extremus antarcticus</name>
    <dbReference type="NCBI Taxonomy" id="702011"/>
    <lineage>
        <taxon>Eukaryota</taxon>
        <taxon>Fungi</taxon>
        <taxon>Dikarya</taxon>
        <taxon>Ascomycota</taxon>
        <taxon>Pezizomycotina</taxon>
        <taxon>Dothideomycetes</taxon>
        <taxon>Dothideomycetidae</taxon>
        <taxon>Mycosphaerellales</taxon>
        <taxon>Extremaceae</taxon>
        <taxon>Extremus</taxon>
    </lineage>
</organism>
<reference evidence="1" key="1">
    <citation type="submission" date="2023-04" db="EMBL/GenBank/DDBJ databases">
        <title>Black Yeasts Isolated from many extreme environments.</title>
        <authorList>
            <person name="Coleine C."/>
            <person name="Stajich J.E."/>
            <person name="Selbmann L."/>
        </authorList>
    </citation>
    <scope>NUCLEOTIDE SEQUENCE</scope>
    <source>
        <strain evidence="1">CCFEE 5312</strain>
    </source>
</reference>
<protein>
    <submittedName>
        <fullName evidence="1">Uncharacterized protein</fullName>
    </submittedName>
</protein>
<gene>
    <name evidence="1" type="ORF">LTR09_013023</name>
</gene>
<accession>A0AAJ0D4F5</accession>
<comment type="caution">
    <text evidence="1">The sequence shown here is derived from an EMBL/GenBank/DDBJ whole genome shotgun (WGS) entry which is preliminary data.</text>
</comment>
<dbReference type="AlphaFoldDB" id="A0AAJ0D4F5"/>
<proteinExistence type="predicted"/>
<dbReference type="EMBL" id="JAWDJX010000336">
    <property type="protein sequence ID" value="KAK3045340.1"/>
    <property type="molecule type" value="Genomic_DNA"/>
</dbReference>
<evidence type="ECO:0000313" key="1">
    <source>
        <dbReference type="EMBL" id="KAK3045340.1"/>
    </source>
</evidence>
<evidence type="ECO:0000313" key="2">
    <source>
        <dbReference type="Proteomes" id="UP001271007"/>
    </source>
</evidence>
<sequence>MADEPRSEHHSTMGSDKQETIWEATLGEVGWQSVAALRDIFKEYGQCVGEQEVLRKKWRGELNTWTEQAMKEVEERAAQPIEEVLKVNDQVPDTGFQKHDQVDGSDSEEVVAEVMLQHKERILDEMSSSDELWQLQADTWVKKCKICRVREGRRRTHDWRDCTVYPEDREAVEEAHGAVVAGTLSITNAAQMGEFCKGCNRIGPRMVREWEEREGGPRGQGPRADNGEAEQRFGCRVLKRTWQTFGWVGIWDIRTAEVDSLRDAYSRRIVAVIAGTEALAERRRKYGVWRGEIGRGEAADVRGVVEANGEETESGFVEIEGDGEGVTM</sequence>
<name>A0AAJ0D4F5_9PEZI</name>
<keyword evidence="2" id="KW-1185">Reference proteome</keyword>